<sequence>MHDHSADTRTGLPRRTALRIGAGAVAGLALAATTARPATAVGPSRPDPQIHGNRLRRVTADTTRVLKNPLSGWVLYGSTGVADDYWQSLDDLAAPVRIQGYANTLYLRIAWSVLNPAEDVYGWNTDDKLKSLIDTARQRGMKLAFRVVTDSRDKATDFTPSYVRGAGAQGYQTQTGSHTVWTAYPDDPIFRAKYEKFLIAFAAEFNDPEVVDFMDGYGLGKWGEGHSLIYLDDANREEVFRWNIGLWLRLFDKVPVAVNYHRFIGWHKPGDPPSATTGWGSPAPGSLELLTWAFEQGCSLRHDAFGMTTYYGQWERDLAAAWKFRRPVIMEGGWITGSHSYTDDPRGYQTPRDVRQGEYDDSAEGHVNTMDFRVGNETLSWFNDAPDLIDAFTANGSYRLYPDTLSLPTVLHPGAAPTIVHRWSNDGWGYCPNNLPQWGYRYKPAFALLDEDLTVVATAVDRDAEPSVWLRGTSTEYRFTPKIDNVPGGRYQWGVAVVDTGRSDTPGLELAAEGRVSPSGWLLVGDCTVG</sequence>
<reference evidence="1 2" key="1">
    <citation type="submission" date="2016-10" db="EMBL/GenBank/DDBJ databases">
        <authorList>
            <person name="de Groot N.N."/>
        </authorList>
    </citation>
    <scope>NUCLEOTIDE SEQUENCE [LARGE SCALE GENOMIC DNA]</scope>
    <source>
        <strain evidence="1 2">DSM 21800</strain>
    </source>
</reference>
<dbReference type="PROSITE" id="PS51318">
    <property type="entry name" value="TAT"/>
    <property type="match status" value="1"/>
</dbReference>
<dbReference type="InterPro" id="IPR006311">
    <property type="entry name" value="TAT_signal"/>
</dbReference>
<dbReference type="AlphaFoldDB" id="A0A1H1WCE0"/>
<proteinExistence type="predicted"/>
<dbReference type="Gene3D" id="3.20.20.80">
    <property type="entry name" value="Glycosidases"/>
    <property type="match status" value="1"/>
</dbReference>
<dbReference type="STRING" id="630515.SAMN04489812_3552"/>
<accession>A0A1H1WCE0</accession>
<dbReference type="InterPro" id="IPR017853">
    <property type="entry name" value="GH"/>
</dbReference>
<dbReference type="Proteomes" id="UP000199103">
    <property type="component" value="Chromosome I"/>
</dbReference>
<evidence type="ECO:0000313" key="2">
    <source>
        <dbReference type="Proteomes" id="UP000199103"/>
    </source>
</evidence>
<evidence type="ECO:0000313" key="1">
    <source>
        <dbReference type="EMBL" id="SDS93779.1"/>
    </source>
</evidence>
<gene>
    <name evidence="1" type="ORF">SAMN04489812_3552</name>
</gene>
<evidence type="ECO:0008006" key="3">
    <source>
        <dbReference type="Google" id="ProtNLM"/>
    </source>
</evidence>
<protein>
    <recommendedName>
        <fullName evidence="3">DUF4832 domain-containing protein</fullName>
    </recommendedName>
</protein>
<keyword evidence="2" id="KW-1185">Reference proteome</keyword>
<dbReference type="SUPFAM" id="SSF51445">
    <property type="entry name" value="(Trans)glycosidases"/>
    <property type="match status" value="1"/>
</dbReference>
<organism evidence="1 2">
    <name type="scientific">Microlunatus soli</name>
    <dbReference type="NCBI Taxonomy" id="630515"/>
    <lineage>
        <taxon>Bacteria</taxon>
        <taxon>Bacillati</taxon>
        <taxon>Actinomycetota</taxon>
        <taxon>Actinomycetes</taxon>
        <taxon>Propionibacteriales</taxon>
        <taxon>Propionibacteriaceae</taxon>
        <taxon>Microlunatus</taxon>
    </lineage>
</organism>
<name>A0A1H1WCE0_9ACTN</name>
<dbReference type="EMBL" id="LT629772">
    <property type="protein sequence ID" value="SDS93779.1"/>
    <property type="molecule type" value="Genomic_DNA"/>
</dbReference>